<dbReference type="EMBL" id="MU629537">
    <property type="protein sequence ID" value="KAJ1256238.1"/>
    <property type="molecule type" value="Genomic_DNA"/>
</dbReference>
<protein>
    <submittedName>
        <fullName evidence="1">Uncharacterized protein</fullName>
    </submittedName>
</protein>
<evidence type="ECO:0000313" key="1">
    <source>
        <dbReference type="EMBL" id="KAJ1256238.1"/>
    </source>
</evidence>
<keyword evidence="2" id="KW-1185">Reference proteome</keyword>
<reference evidence="1 2" key="1">
    <citation type="submission" date="2022-10" db="EMBL/GenBank/DDBJ databases">
        <title>WGS assembly of Paspalum vaginatum 540-79.</title>
        <authorList>
            <person name="Sun G."/>
            <person name="Wase N."/>
            <person name="Shu S."/>
            <person name="Jenkins J."/>
            <person name="Zhou B."/>
            <person name="Torres-Rodriguez J."/>
            <person name="Chen C."/>
            <person name="Sandor L."/>
            <person name="Plott C."/>
            <person name="Yoshinga Y."/>
            <person name="Daum C."/>
            <person name="Qi P."/>
            <person name="Barry K."/>
            <person name="Lipzen A."/>
            <person name="Berry L."/>
            <person name="Pedersen C."/>
            <person name="Gottilla T."/>
            <person name="Foltz A."/>
            <person name="Yu H."/>
            <person name="O'Malley R."/>
            <person name="Zhang C."/>
            <person name="Devos K."/>
            <person name="Sigmon B."/>
            <person name="Yu B."/>
            <person name="Obata T."/>
            <person name="Schmutz J."/>
            <person name="Schnable J."/>
        </authorList>
    </citation>
    <scope>NUCLEOTIDE SEQUENCE [LARGE SCALE GENOMIC DNA]</scope>
    <source>
        <strain evidence="2">cv. 540-79</strain>
    </source>
</reference>
<dbReference type="AlphaFoldDB" id="A0A9W8CEV8"/>
<proteinExistence type="predicted"/>
<sequence>MVMVMDPRDRNYGHRCFKCPDLDNDFMACTFLELIDTEHAPAWPMQRPQEIETKGRYMVHMDEARKQSEKQYFSVNVSLGS</sequence>
<accession>A0A9W8CEV8</accession>
<organism evidence="1 2">
    <name type="scientific">Paspalum vaginatum</name>
    <name type="common">seashore paspalum</name>
    <dbReference type="NCBI Taxonomy" id="158149"/>
    <lineage>
        <taxon>Eukaryota</taxon>
        <taxon>Viridiplantae</taxon>
        <taxon>Streptophyta</taxon>
        <taxon>Embryophyta</taxon>
        <taxon>Tracheophyta</taxon>
        <taxon>Spermatophyta</taxon>
        <taxon>Magnoliopsida</taxon>
        <taxon>Liliopsida</taxon>
        <taxon>Poales</taxon>
        <taxon>Poaceae</taxon>
        <taxon>PACMAD clade</taxon>
        <taxon>Panicoideae</taxon>
        <taxon>Andropogonodae</taxon>
        <taxon>Paspaleae</taxon>
        <taxon>Paspalinae</taxon>
        <taxon>Paspalum</taxon>
    </lineage>
</organism>
<evidence type="ECO:0000313" key="2">
    <source>
        <dbReference type="Proteomes" id="UP001164776"/>
    </source>
</evidence>
<comment type="caution">
    <text evidence="1">The sequence shown here is derived from an EMBL/GenBank/DDBJ whole genome shotgun (WGS) entry which is preliminary data.</text>
</comment>
<name>A0A9W8CEV8_9POAL</name>
<dbReference type="EMBL" id="MU629537">
    <property type="protein sequence ID" value="KAJ1256239.1"/>
    <property type="molecule type" value="Genomic_DNA"/>
</dbReference>
<dbReference type="Proteomes" id="UP001164776">
    <property type="component" value="Unassembled WGS sequence"/>
</dbReference>
<dbReference type="EMBL" id="MU629537">
    <property type="protein sequence ID" value="KAJ1256240.1"/>
    <property type="molecule type" value="Genomic_DNA"/>
</dbReference>
<gene>
    <name evidence="1" type="ORF">BS78_K061100</name>
</gene>